<keyword evidence="6" id="KW-1185">Reference proteome</keyword>
<proteinExistence type="inferred from homology"/>
<dbReference type="OrthoDB" id="1098628at2"/>
<dbReference type="KEGG" id="taj:C1A40_11875"/>
<dbReference type="InterPro" id="IPR025269">
    <property type="entry name" value="SAM-like_dom"/>
</dbReference>
<reference evidence="6" key="1">
    <citation type="submission" date="2018-01" db="EMBL/GenBank/DDBJ databases">
        <title>Complete genome of Tamlana sp. UJ94.</title>
        <authorList>
            <person name="Jung J."/>
            <person name="Chung D."/>
            <person name="Bae S.S."/>
            <person name="Baek K."/>
        </authorList>
    </citation>
    <scope>NUCLEOTIDE SEQUENCE [LARGE SCALE GENOMIC DNA]</scope>
    <source>
        <strain evidence="6">UJ94</strain>
    </source>
</reference>
<evidence type="ECO:0000313" key="6">
    <source>
        <dbReference type="Proteomes" id="UP000236592"/>
    </source>
</evidence>
<keyword evidence="3" id="KW-0233">DNA recombination</keyword>
<name>A0A2I7SN49_9FLAO</name>
<evidence type="ECO:0000256" key="3">
    <source>
        <dbReference type="ARBA" id="ARBA00023172"/>
    </source>
</evidence>
<dbReference type="InterPro" id="IPR013762">
    <property type="entry name" value="Integrase-like_cat_sf"/>
</dbReference>
<dbReference type="Gene3D" id="1.10.443.10">
    <property type="entry name" value="Intergrase catalytic core"/>
    <property type="match status" value="1"/>
</dbReference>
<organism evidence="5 6">
    <name type="scientific">Pseudotamlana carrageenivorans</name>
    <dbReference type="NCBI Taxonomy" id="2069432"/>
    <lineage>
        <taxon>Bacteria</taxon>
        <taxon>Pseudomonadati</taxon>
        <taxon>Bacteroidota</taxon>
        <taxon>Flavobacteriia</taxon>
        <taxon>Flavobacteriales</taxon>
        <taxon>Flavobacteriaceae</taxon>
        <taxon>Pseudotamlana</taxon>
    </lineage>
</organism>
<dbReference type="PANTHER" id="PTHR30349:SF64">
    <property type="entry name" value="PROPHAGE INTEGRASE INTD-RELATED"/>
    <property type="match status" value="1"/>
</dbReference>
<dbReference type="Pfam" id="PF13102">
    <property type="entry name" value="Phage_int_SAM_5"/>
    <property type="match status" value="1"/>
</dbReference>
<dbReference type="InterPro" id="IPR010998">
    <property type="entry name" value="Integrase_recombinase_N"/>
</dbReference>
<evidence type="ECO:0000256" key="1">
    <source>
        <dbReference type="ARBA" id="ARBA00008857"/>
    </source>
</evidence>
<dbReference type="GO" id="GO:0015074">
    <property type="term" value="P:DNA integration"/>
    <property type="evidence" value="ECO:0007669"/>
    <property type="project" value="InterPro"/>
</dbReference>
<dbReference type="InterPro" id="IPR011010">
    <property type="entry name" value="DNA_brk_join_enz"/>
</dbReference>
<dbReference type="InterPro" id="IPR035386">
    <property type="entry name" value="Arm-DNA-bind_5"/>
</dbReference>
<dbReference type="InterPro" id="IPR050090">
    <property type="entry name" value="Tyrosine_recombinase_XerCD"/>
</dbReference>
<dbReference type="EMBL" id="CP025938">
    <property type="protein sequence ID" value="AUS07332.1"/>
    <property type="molecule type" value="Genomic_DNA"/>
</dbReference>
<evidence type="ECO:0000256" key="2">
    <source>
        <dbReference type="ARBA" id="ARBA00023125"/>
    </source>
</evidence>
<dbReference type="Pfam" id="PF00589">
    <property type="entry name" value="Phage_integrase"/>
    <property type="match status" value="1"/>
</dbReference>
<dbReference type="SUPFAM" id="SSF56349">
    <property type="entry name" value="DNA breaking-rejoining enzymes"/>
    <property type="match status" value="1"/>
</dbReference>
<dbReference type="PROSITE" id="PS51898">
    <property type="entry name" value="TYR_RECOMBINASE"/>
    <property type="match status" value="1"/>
</dbReference>
<dbReference type="PANTHER" id="PTHR30349">
    <property type="entry name" value="PHAGE INTEGRASE-RELATED"/>
    <property type="match status" value="1"/>
</dbReference>
<dbReference type="Proteomes" id="UP000236592">
    <property type="component" value="Chromosome"/>
</dbReference>
<evidence type="ECO:0000313" key="5">
    <source>
        <dbReference type="EMBL" id="AUS07332.1"/>
    </source>
</evidence>
<dbReference type="Gene3D" id="1.10.150.130">
    <property type="match status" value="1"/>
</dbReference>
<dbReference type="AlphaFoldDB" id="A0A2I7SN49"/>
<dbReference type="GO" id="GO:0006310">
    <property type="term" value="P:DNA recombination"/>
    <property type="evidence" value="ECO:0007669"/>
    <property type="project" value="UniProtKB-KW"/>
</dbReference>
<keyword evidence="2" id="KW-0238">DNA-binding</keyword>
<dbReference type="Pfam" id="PF17293">
    <property type="entry name" value="Arm-DNA-bind_5"/>
    <property type="match status" value="1"/>
</dbReference>
<comment type="similarity">
    <text evidence="1">Belongs to the 'phage' integrase family.</text>
</comment>
<sequence>MSAKSTFSILFWIYNKDEVNNQGIVYARITVDGKRSNISLKRKVDILRWDKKLQRLNGTTEEVKSFNQFLSSIYTQIFQIYQDLRLKGELITTELIKAHYLGETDEQKTLRGLLNYHNAKIEVTLSKGTIKNFHVTEKYIGYYLRDIHKTSDVYLKQLNYRFLMEFEQYLHNFWPKGHPKSMSHNTVMKHIQRFRKIATLGYHMEWMSKDPFIRWKPKWERREREFLSPDELARLESKKLYLERLDRVRDLFVFSCYTIISYVDVMQLNSKSIGKGVDNEDWILIKRQKTDIPVKVPLLDKALEIIKKYRGHPITQVSGTLLPVITNEKLNLYLKEVAELCEIDKNLTFHMARHTFATTVTLSNGVPIETVSKLLGHNKISTTQIYSRVVETKISQDMVELKNVLNIKANQKAHKNSREFGMRIV</sequence>
<accession>A0A2I7SN49</accession>
<protein>
    <submittedName>
        <fullName evidence="5">Integrase</fullName>
    </submittedName>
</protein>
<dbReference type="CDD" id="cd01185">
    <property type="entry name" value="INTN1_C_like"/>
    <property type="match status" value="1"/>
</dbReference>
<evidence type="ECO:0000259" key="4">
    <source>
        <dbReference type="PROSITE" id="PS51898"/>
    </source>
</evidence>
<feature type="domain" description="Tyr recombinase" evidence="4">
    <location>
        <begin position="222"/>
        <end position="406"/>
    </location>
</feature>
<gene>
    <name evidence="5" type="ORF">C1A40_11875</name>
</gene>
<dbReference type="InterPro" id="IPR002104">
    <property type="entry name" value="Integrase_catalytic"/>
</dbReference>
<dbReference type="GO" id="GO:0003677">
    <property type="term" value="F:DNA binding"/>
    <property type="evidence" value="ECO:0007669"/>
    <property type="project" value="UniProtKB-KW"/>
</dbReference>